<dbReference type="Pfam" id="PF07987">
    <property type="entry name" value="DUF1775"/>
    <property type="match status" value="1"/>
</dbReference>
<dbReference type="InterPro" id="IPR038507">
    <property type="entry name" value="YcnI-like_sf"/>
</dbReference>
<keyword evidence="3" id="KW-0732">Signal</keyword>
<keyword evidence="2" id="KW-0812">Transmembrane</keyword>
<feature type="signal peptide" evidence="3">
    <location>
        <begin position="1"/>
        <end position="22"/>
    </location>
</feature>
<evidence type="ECO:0000313" key="5">
    <source>
        <dbReference type="EMBL" id="MBL7258469.1"/>
    </source>
</evidence>
<organism evidence="5 6">
    <name type="scientific">Paractinoplanes lichenicola</name>
    <dbReference type="NCBI Taxonomy" id="2802976"/>
    <lineage>
        <taxon>Bacteria</taxon>
        <taxon>Bacillati</taxon>
        <taxon>Actinomycetota</taxon>
        <taxon>Actinomycetes</taxon>
        <taxon>Micromonosporales</taxon>
        <taxon>Micromonosporaceae</taxon>
        <taxon>Paractinoplanes</taxon>
    </lineage>
</organism>
<sequence length="257" mass="26212">MSLFKRSALVGATVIGFTLALAAPASAHVSVNPGTAEGGGYSKVTFRVPNESDKESTTKVEINLPADKPVASVSVKPLTGWDVATTVGKLDKPLEAHGAQITEAVSKITWTAKAGSEIKPGQFQEFDVSMGPLPESGDMIFKALQTYSDNTIVRWIDEPNADGTEPESPAPVLKLTAAGAEGADTNAAAPTAAAAVETTEAQDSDDPDVFGIAGLVAGVLALIVAMLAYARSARRPSEAVGASSSSASSPSAPSSDK</sequence>
<protein>
    <submittedName>
        <fullName evidence="5">YcnI family protein</fullName>
    </submittedName>
</protein>
<evidence type="ECO:0000259" key="4">
    <source>
        <dbReference type="Pfam" id="PF07987"/>
    </source>
</evidence>
<feature type="transmembrane region" description="Helical" evidence="2">
    <location>
        <begin position="209"/>
        <end position="230"/>
    </location>
</feature>
<keyword evidence="2" id="KW-1133">Transmembrane helix</keyword>
<feature type="compositionally biased region" description="Low complexity" evidence="1">
    <location>
        <begin position="242"/>
        <end position="257"/>
    </location>
</feature>
<evidence type="ECO:0000313" key="6">
    <source>
        <dbReference type="Proteomes" id="UP000598996"/>
    </source>
</evidence>
<dbReference type="EMBL" id="JAENHO010000008">
    <property type="protein sequence ID" value="MBL7258469.1"/>
    <property type="molecule type" value="Genomic_DNA"/>
</dbReference>
<feature type="domain" description="YncI copper-binding" evidence="4">
    <location>
        <begin position="28"/>
        <end position="175"/>
    </location>
</feature>
<proteinExistence type="predicted"/>
<dbReference type="Gene3D" id="2.60.40.2230">
    <property type="entry name" value="Uncharacterised protein YcnI-like PF07987, DUF1775"/>
    <property type="match status" value="1"/>
</dbReference>
<reference evidence="5 6" key="1">
    <citation type="submission" date="2021-01" db="EMBL/GenBank/DDBJ databases">
        <title>Actinoplanes sp. nov. LDG1-01 isolated from lichen.</title>
        <authorList>
            <person name="Saeng-In P."/>
            <person name="Phongsopitanun W."/>
            <person name="Kanchanasin P."/>
            <person name="Yuki M."/>
            <person name="Kudo T."/>
            <person name="Ohkuma M."/>
            <person name="Tanasupawat S."/>
        </authorList>
    </citation>
    <scope>NUCLEOTIDE SEQUENCE [LARGE SCALE GENOMIC DNA]</scope>
    <source>
        <strain evidence="5 6">LDG1-01</strain>
    </source>
</reference>
<evidence type="ECO:0000256" key="1">
    <source>
        <dbReference type="SAM" id="MobiDB-lite"/>
    </source>
</evidence>
<evidence type="ECO:0000256" key="3">
    <source>
        <dbReference type="SAM" id="SignalP"/>
    </source>
</evidence>
<comment type="caution">
    <text evidence="5">The sequence shown here is derived from an EMBL/GenBank/DDBJ whole genome shotgun (WGS) entry which is preliminary data.</text>
</comment>
<feature type="region of interest" description="Disordered" evidence="1">
    <location>
        <begin position="235"/>
        <end position="257"/>
    </location>
</feature>
<dbReference type="Proteomes" id="UP000598996">
    <property type="component" value="Unassembled WGS sequence"/>
</dbReference>
<dbReference type="RefSeq" id="WP_202995097.1">
    <property type="nucleotide sequence ID" value="NZ_JAENHO010000008.1"/>
</dbReference>
<keyword evidence="6" id="KW-1185">Reference proteome</keyword>
<accession>A0ABS1VVG3</accession>
<keyword evidence="2" id="KW-0472">Membrane</keyword>
<feature type="chain" id="PRO_5045362841" evidence="3">
    <location>
        <begin position="23"/>
        <end position="257"/>
    </location>
</feature>
<evidence type="ECO:0000256" key="2">
    <source>
        <dbReference type="SAM" id="Phobius"/>
    </source>
</evidence>
<dbReference type="CDD" id="cd08545">
    <property type="entry name" value="YcnI_like"/>
    <property type="match status" value="1"/>
</dbReference>
<gene>
    <name evidence="5" type="ORF">JKJ07_29575</name>
</gene>
<dbReference type="InterPro" id="IPR012533">
    <property type="entry name" value="YcnI-copper_dom"/>
</dbReference>
<name>A0ABS1VVG3_9ACTN</name>